<organism evidence="2 3">
    <name type="scientific">Streptosporangium pseudovulgare</name>
    <dbReference type="NCBI Taxonomy" id="35765"/>
    <lineage>
        <taxon>Bacteria</taxon>
        <taxon>Bacillati</taxon>
        <taxon>Actinomycetota</taxon>
        <taxon>Actinomycetes</taxon>
        <taxon>Streptosporangiales</taxon>
        <taxon>Streptosporangiaceae</taxon>
        <taxon>Streptosporangium</taxon>
    </lineage>
</organism>
<accession>A0ABQ2RB09</accession>
<dbReference type="EMBL" id="BMQJ01000018">
    <property type="protein sequence ID" value="GGQ22801.1"/>
    <property type="molecule type" value="Genomic_DNA"/>
</dbReference>
<feature type="region of interest" description="Disordered" evidence="1">
    <location>
        <begin position="1"/>
        <end position="88"/>
    </location>
</feature>
<feature type="compositionally biased region" description="Basic and acidic residues" evidence="1">
    <location>
        <begin position="50"/>
        <end position="62"/>
    </location>
</feature>
<reference evidence="3" key="1">
    <citation type="journal article" date="2019" name="Int. J. Syst. Evol. Microbiol.">
        <title>The Global Catalogue of Microorganisms (GCM) 10K type strain sequencing project: providing services to taxonomists for standard genome sequencing and annotation.</title>
        <authorList>
            <consortium name="The Broad Institute Genomics Platform"/>
            <consortium name="The Broad Institute Genome Sequencing Center for Infectious Disease"/>
            <person name="Wu L."/>
            <person name="Ma J."/>
        </authorList>
    </citation>
    <scope>NUCLEOTIDE SEQUENCE [LARGE SCALE GENOMIC DNA]</scope>
    <source>
        <strain evidence="3">JCM 3115</strain>
    </source>
</reference>
<sequence length="88" mass="9368">MGLVARTRAGAPDHGPLSRAGRQGIADRSPVSDPAEPPHHLAVPVPQCDPAEHPVTLDDPPVRARHPTGIRLIRLAGQPRHPGREPGR</sequence>
<evidence type="ECO:0000313" key="3">
    <source>
        <dbReference type="Proteomes" id="UP000611554"/>
    </source>
</evidence>
<comment type="caution">
    <text evidence="2">The sequence shown here is derived from an EMBL/GenBank/DDBJ whole genome shotgun (WGS) entry which is preliminary data.</text>
</comment>
<evidence type="ECO:0000256" key="1">
    <source>
        <dbReference type="SAM" id="MobiDB-lite"/>
    </source>
</evidence>
<name>A0ABQ2RB09_9ACTN</name>
<gene>
    <name evidence="2" type="ORF">GCM10010140_61480</name>
</gene>
<protein>
    <submittedName>
        <fullName evidence="2">Uncharacterized protein</fullName>
    </submittedName>
</protein>
<evidence type="ECO:0000313" key="2">
    <source>
        <dbReference type="EMBL" id="GGQ22801.1"/>
    </source>
</evidence>
<proteinExistence type="predicted"/>
<keyword evidence="3" id="KW-1185">Reference proteome</keyword>
<dbReference type="Proteomes" id="UP000611554">
    <property type="component" value="Unassembled WGS sequence"/>
</dbReference>